<name>A0A833J3D5_9HYPH</name>
<sequence>MARGYTEECIRKAGSLIEHEDPNVSLKAVTFLMDRAWGKPTQPISGDDDGPPLKNLVEVRFVKPEDRRGG</sequence>
<organism evidence="1 2">
    <name type="scientific">Methylorubrum populi</name>
    <dbReference type="NCBI Taxonomy" id="223967"/>
    <lineage>
        <taxon>Bacteria</taxon>
        <taxon>Pseudomonadati</taxon>
        <taxon>Pseudomonadota</taxon>
        <taxon>Alphaproteobacteria</taxon>
        <taxon>Hyphomicrobiales</taxon>
        <taxon>Methylobacteriaceae</taxon>
        <taxon>Methylorubrum</taxon>
    </lineage>
</organism>
<protein>
    <submittedName>
        <fullName evidence="1">Uncharacterized protein</fullName>
    </submittedName>
</protein>
<proteinExistence type="predicted"/>
<dbReference type="RefSeq" id="WP_246696024.1">
    <property type="nucleotide sequence ID" value="NZ_WEKV01000018.1"/>
</dbReference>
<dbReference type="Proteomes" id="UP000469949">
    <property type="component" value="Unassembled WGS sequence"/>
</dbReference>
<comment type="caution">
    <text evidence="1">The sequence shown here is derived from an EMBL/GenBank/DDBJ whole genome shotgun (WGS) entry which is preliminary data.</text>
</comment>
<gene>
    <name evidence="1" type="ORF">F8B43_4195</name>
</gene>
<accession>A0A833J3D5</accession>
<evidence type="ECO:0000313" key="1">
    <source>
        <dbReference type="EMBL" id="KAB7782901.1"/>
    </source>
</evidence>
<evidence type="ECO:0000313" key="2">
    <source>
        <dbReference type="Proteomes" id="UP000469949"/>
    </source>
</evidence>
<dbReference type="AlphaFoldDB" id="A0A833J3D5"/>
<dbReference type="EMBL" id="WEKV01000018">
    <property type="protein sequence ID" value="KAB7782901.1"/>
    <property type="molecule type" value="Genomic_DNA"/>
</dbReference>
<reference evidence="1 2" key="1">
    <citation type="submission" date="2019-10" db="EMBL/GenBank/DDBJ databases">
        <title>Draft Genome Sequence of the Caffeine Degrading Methylotroph Methylorubrum populi PINKEL.</title>
        <authorList>
            <person name="Dawson S.C."/>
            <person name="Zhang X."/>
            <person name="Wright M.E."/>
            <person name="Sharma G."/>
            <person name="Langner J.T."/>
            <person name="Ditty J.L."/>
            <person name="Subuyuj G.A."/>
        </authorList>
    </citation>
    <scope>NUCLEOTIDE SEQUENCE [LARGE SCALE GENOMIC DNA]</scope>
    <source>
        <strain evidence="1 2">Pinkel</strain>
    </source>
</reference>